<accession>A0ABS6IRZ0</accession>
<feature type="transmembrane region" description="Helical" evidence="1">
    <location>
        <begin position="7"/>
        <end position="31"/>
    </location>
</feature>
<reference evidence="2 3" key="1">
    <citation type="submission" date="2021-06" db="EMBL/GenBank/DDBJ databases">
        <authorList>
            <person name="Lee D.H."/>
        </authorList>
    </citation>
    <scope>NUCLEOTIDE SEQUENCE [LARGE SCALE GENOMIC DNA]</scope>
    <source>
        <strain evidence="2 3">MMS21-HV4-11</strain>
    </source>
</reference>
<gene>
    <name evidence="2" type="ORF">KQ910_25240</name>
</gene>
<keyword evidence="1" id="KW-0472">Membrane</keyword>
<keyword evidence="1" id="KW-1133">Transmembrane helix</keyword>
<name>A0ABS6IRZ0_9HYPH</name>
<comment type="caution">
    <text evidence="2">The sequence shown here is derived from an EMBL/GenBank/DDBJ whole genome shotgun (WGS) entry which is preliminary data.</text>
</comment>
<keyword evidence="3" id="KW-1185">Reference proteome</keyword>
<dbReference type="EMBL" id="JAHOPB010000003">
    <property type="protein sequence ID" value="MBU8877101.1"/>
    <property type="molecule type" value="Genomic_DNA"/>
</dbReference>
<keyword evidence="1" id="KW-0812">Transmembrane</keyword>
<protein>
    <recommendedName>
        <fullName evidence="4">SGNH/GDSL hydrolase family protein</fullName>
    </recommendedName>
</protein>
<proteinExistence type="predicted"/>
<sequence>MSGPKKAVFYVILALIVGVALEIASSAFLYAVHKNRIANLPGPPSEPATFLAVRTGLSWLFPGSFPDPATYRRMTRQPAGFFAEDPEQGYRTNPGRYVFRYSGLRQGKPEHLDAIVTINADGTRFSGSAAATAARRIFVLGDSYVFGDGVNDEQTFAFLLQTAFPDSAVELHALAGYSWANALVTMDRIRDRIRPGDVVVLGYAAYYKERHVAAPSRLRSIRDWMAATFPDVELDPKDRLIRARLGSDNRLALDTIPMHCKFDPAYCDGPAPAADYVDRVSRELLKAIASKTGEKIHLLHMFGPKADPVLRDLPANVQLVAATPQDFSYVMQDNIMGLDDHGGPYWHYAMYSRLKPVIAARP</sequence>
<dbReference type="Proteomes" id="UP000727907">
    <property type="component" value="Unassembled WGS sequence"/>
</dbReference>
<evidence type="ECO:0000256" key="1">
    <source>
        <dbReference type="SAM" id="Phobius"/>
    </source>
</evidence>
<evidence type="ECO:0000313" key="2">
    <source>
        <dbReference type="EMBL" id="MBU8877101.1"/>
    </source>
</evidence>
<organism evidence="2 3">
    <name type="scientific">Reyranella humidisoli</name>
    <dbReference type="NCBI Taxonomy" id="2849149"/>
    <lineage>
        <taxon>Bacteria</taxon>
        <taxon>Pseudomonadati</taxon>
        <taxon>Pseudomonadota</taxon>
        <taxon>Alphaproteobacteria</taxon>
        <taxon>Hyphomicrobiales</taxon>
        <taxon>Reyranellaceae</taxon>
        <taxon>Reyranella</taxon>
    </lineage>
</organism>
<evidence type="ECO:0000313" key="3">
    <source>
        <dbReference type="Proteomes" id="UP000727907"/>
    </source>
</evidence>
<evidence type="ECO:0008006" key="4">
    <source>
        <dbReference type="Google" id="ProtNLM"/>
    </source>
</evidence>
<dbReference type="RefSeq" id="WP_216966526.1">
    <property type="nucleotide sequence ID" value="NZ_JAHOPB010000003.1"/>
</dbReference>